<reference evidence="8" key="1">
    <citation type="journal article" date="2023" name="Front. Mar. Sci.">
        <title>A new Merluccius polli reference genome to investigate the effects of global change in West African waters.</title>
        <authorList>
            <person name="Mateo J.L."/>
            <person name="Blanco-Fernandez C."/>
            <person name="Garcia-Vazquez E."/>
            <person name="Machado-Schiaffino G."/>
        </authorList>
    </citation>
    <scope>NUCLEOTIDE SEQUENCE</scope>
    <source>
        <strain evidence="8">C29</strain>
        <tissue evidence="8">Fin</tissue>
    </source>
</reference>
<dbReference type="PANTHER" id="PTHR11818:SF55">
    <property type="entry name" value="BETA-CRYSTALLIN B1-RELATED"/>
    <property type="match status" value="1"/>
</dbReference>
<evidence type="ECO:0000256" key="6">
    <source>
        <dbReference type="SAM" id="MobiDB-lite"/>
    </source>
</evidence>
<accession>A0AA47MBG0</accession>
<evidence type="ECO:0000256" key="1">
    <source>
        <dbReference type="ARBA" id="ARBA00003689"/>
    </source>
</evidence>
<dbReference type="SMART" id="SM00247">
    <property type="entry name" value="XTALbg"/>
    <property type="match status" value="2"/>
</dbReference>
<dbReference type="InterPro" id="IPR050252">
    <property type="entry name" value="Beta/Gamma-Crystallin"/>
</dbReference>
<evidence type="ECO:0000256" key="4">
    <source>
        <dbReference type="ARBA" id="ARBA00022737"/>
    </source>
</evidence>
<dbReference type="PANTHER" id="PTHR11818">
    <property type="entry name" value="BETA/GAMMA CRYSTALLIN"/>
    <property type="match status" value="1"/>
</dbReference>
<feature type="domain" description="Beta/gamma crystallin 'Greek key'" evidence="7">
    <location>
        <begin position="75"/>
        <end position="114"/>
    </location>
</feature>
<evidence type="ECO:0000259" key="7">
    <source>
        <dbReference type="PROSITE" id="PS50915"/>
    </source>
</evidence>
<evidence type="ECO:0000256" key="3">
    <source>
        <dbReference type="ARBA" id="ARBA00022613"/>
    </source>
</evidence>
<dbReference type="PROSITE" id="PS50915">
    <property type="entry name" value="CRYSTALLIN_BETA_GAMMA"/>
    <property type="match status" value="3"/>
</dbReference>
<feature type="compositionally biased region" description="Basic residues" evidence="6">
    <location>
        <begin position="1"/>
        <end position="11"/>
    </location>
</feature>
<dbReference type="GO" id="GO:0007601">
    <property type="term" value="P:visual perception"/>
    <property type="evidence" value="ECO:0007669"/>
    <property type="project" value="TreeGrafter"/>
</dbReference>
<dbReference type="FunFam" id="2.60.20.10:FF:000002">
    <property type="entry name" value="Crystallin, beta B2"/>
    <property type="match status" value="1"/>
</dbReference>
<dbReference type="GO" id="GO:0002088">
    <property type="term" value="P:lens development in camera-type eye"/>
    <property type="evidence" value="ECO:0007669"/>
    <property type="project" value="TreeGrafter"/>
</dbReference>
<dbReference type="InterPro" id="IPR011024">
    <property type="entry name" value="G_crystallin-like"/>
</dbReference>
<feature type="compositionally biased region" description="Low complexity" evidence="6">
    <location>
        <begin position="24"/>
        <end position="35"/>
    </location>
</feature>
<organism evidence="8 9">
    <name type="scientific">Merluccius polli</name>
    <name type="common">Benguela hake</name>
    <name type="synonym">Merluccius cadenati</name>
    <dbReference type="NCBI Taxonomy" id="89951"/>
    <lineage>
        <taxon>Eukaryota</taxon>
        <taxon>Metazoa</taxon>
        <taxon>Chordata</taxon>
        <taxon>Craniata</taxon>
        <taxon>Vertebrata</taxon>
        <taxon>Euteleostomi</taxon>
        <taxon>Actinopterygii</taxon>
        <taxon>Neopterygii</taxon>
        <taxon>Teleostei</taxon>
        <taxon>Neoteleostei</taxon>
        <taxon>Acanthomorphata</taxon>
        <taxon>Zeiogadaria</taxon>
        <taxon>Gadariae</taxon>
        <taxon>Gadiformes</taxon>
        <taxon>Gadoidei</taxon>
        <taxon>Merlucciidae</taxon>
        <taxon>Merluccius</taxon>
    </lineage>
</organism>
<dbReference type="AlphaFoldDB" id="A0AA47MBG0"/>
<name>A0AA47MBG0_MERPO</name>
<dbReference type="InterPro" id="IPR001064">
    <property type="entry name" value="Beta/gamma_crystallin"/>
</dbReference>
<dbReference type="SUPFAM" id="SSF49695">
    <property type="entry name" value="gamma-Crystallin-like"/>
    <property type="match status" value="1"/>
</dbReference>
<comment type="similarity">
    <text evidence="2">Belongs to the beta/gamma-crystallin family.</text>
</comment>
<keyword evidence="3" id="KW-0273">Eye lens protein</keyword>
<dbReference type="GO" id="GO:0005212">
    <property type="term" value="F:structural constituent of eye lens"/>
    <property type="evidence" value="ECO:0007669"/>
    <property type="project" value="UniProtKB-KW"/>
</dbReference>
<sequence>MRRAAPPRRQARGPTRCFQRDNSARVSSPPAASRAQWDWTAVGNQSCPAISPRPPSQTDGKAAQSKKSEMGMMSYKMFVFDQENFQGRTMEISNECMNVCEMGMDRVRSLRVECGPFVGYEQMNFCGEMYILEKGEYPRWDSWSNCQKNDYLLSFRPVKMDPEKHKICLYEVGEFKGRKMEIMDDDVPSMFSYGFTDRVGSITVSCGTWVGYQFPGYRGSQYLLEKGEYRHFNEYGARHPQFQSVRRIRDMQWHQQGCYTMSNKGREGVEAREKGVEPEGQGWGEMSETLPHNLIVVYPLTQWRSNLSSFESFTARKREPGIPCCVTLDSRLRSTRPSPLRSTSRRISSISLLVRCSPISFFMASLNSVMLI</sequence>
<keyword evidence="9" id="KW-1185">Reference proteome</keyword>
<comment type="caution">
    <text evidence="8">The sequence shown here is derived from an EMBL/GenBank/DDBJ whole genome shotgun (WGS) entry which is preliminary data.</text>
</comment>
<feature type="region of interest" description="Disordered" evidence="6">
    <location>
        <begin position="1"/>
        <end position="36"/>
    </location>
</feature>
<dbReference type="Pfam" id="PF00030">
    <property type="entry name" value="Crystall"/>
    <property type="match status" value="2"/>
</dbReference>
<evidence type="ECO:0000313" key="8">
    <source>
        <dbReference type="EMBL" id="KAK0137175.1"/>
    </source>
</evidence>
<dbReference type="Gene3D" id="2.60.20.10">
    <property type="entry name" value="Crystallins"/>
    <property type="match status" value="2"/>
</dbReference>
<protein>
    <submittedName>
        <fullName evidence="8">Beta-crystallin B1</fullName>
    </submittedName>
</protein>
<dbReference type="PRINTS" id="PR01367">
    <property type="entry name" value="BGCRYSTALLIN"/>
</dbReference>
<feature type="domain" description="Beta/gamma crystallin 'Greek key'" evidence="7">
    <location>
        <begin position="115"/>
        <end position="159"/>
    </location>
</feature>
<proteinExistence type="inferred from homology"/>
<comment type="function">
    <text evidence="1">Crystallins are the dominant structural components of the vertebrate eye lens.</text>
</comment>
<keyword evidence="4" id="KW-0677">Repeat</keyword>
<dbReference type="Proteomes" id="UP001174136">
    <property type="component" value="Unassembled WGS sequence"/>
</dbReference>
<dbReference type="EMBL" id="JAOPHQ010004948">
    <property type="protein sequence ID" value="KAK0137175.1"/>
    <property type="molecule type" value="Genomic_DNA"/>
</dbReference>
<evidence type="ECO:0000256" key="2">
    <source>
        <dbReference type="ARBA" id="ARBA00009646"/>
    </source>
</evidence>
<comment type="subunit">
    <text evidence="5">Homo/heterodimer, or complexes of higher-order. The structure of beta-crystallin oligomers seems to be stabilized through interactions between the N-terminal arms.</text>
</comment>
<feature type="domain" description="Beta/gamma crystallin 'Greek key'" evidence="7">
    <location>
        <begin position="207"/>
        <end position="249"/>
    </location>
</feature>
<evidence type="ECO:0000256" key="5">
    <source>
        <dbReference type="ARBA" id="ARBA00025922"/>
    </source>
</evidence>
<gene>
    <name evidence="8" type="primary">Crybb1_1</name>
    <name evidence="8" type="ORF">N1851_026632</name>
</gene>
<evidence type="ECO:0000313" key="9">
    <source>
        <dbReference type="Proteomes" id="UP001174136"/>
    </source>
</evidence>
<dbReference type="FunFam" id="2.60.20.10:FF:000005">
    <property type="entry name" value="Crystallin, beta B1"/>
    <property type="match status" value="1"/>
</dbReference>